<gene>
    <name evidence="1" type="ORF">N1851_033069</name>
</gene>
<reference evidence="1" key="1">
    <citation type="journal article" date="2023" name="Front. Mar. Sci.">
        <title>A new Merluccius polli reference genome to investigate the effects of global change in West African waters.</title>
        <authorList>
            <person name="Mateo J.L."/>
            <person name="Blanco-Fernandez C."/>
            <person name="Garcia-Vazquez E."/>
            <person name="Machado-Schiaffino G."/>
        </authorList>
    </citation>
    <scope>NUCLEOTIDE SEQUENCE</scope>
    <source>
        <strain evidence="1">C29</strain>
        <tissue evidence="1">Fin</tissue>
    </source>
</reference>
<dbReference type="AlphaFoldDB" id="A0AA47M1Y0"/>
<keyword evidence="2" id="KW-1185">Reference proteome</keyword>
<proteinExistence type="predicted"/>
<protein>
    <submittedName>
        <fullName evidence="1">Uncharacterized protein</fullName>
    </submittedName>
</protein>
<comment type="caution">
    <text evidence="1">The sequence shown here is derived from an EMBL/GenBank/DDBJ whole genome shotgun (WGS) entry which is preliminary data.</text>
</comment>
<evidence type="ECO:0000313" key="2">
    <source>
        <dbReference type="Proteomes" id="UP001174136"/>
    </source>
</evidence>
<dbReference type="Proteomes" id="UP001174136">
    <property type="component" value="Unassembled WGS sequence"/>
</dbReference>
<name>A0AA47M1Y0_MERPO</name>
<organism evidence="1 2">
    <name type="scientific">Merluccius polli</name>
    <name type="common">Benguela hake</name>
    <name type="synonym">Merluccius cadenati</name>
    <dbReference type="NCBI Taxonomy" id="89951"/>
    <lineage>
        <taxon>Eukaryota</taxon>
        <taxon>Metazoa</taxon>
        <taxon>Chordata</taxon>
        <taxon>Craniata</taxon>
        <taxon>Vertebrata</taxon>
        <taxon>Euteleostomi</taxon>
        <taxon>Actinopterygii</taxon>
        <taxon>Neopterygii</taxon>
        <taxon>Teleostei</taxon>
        <taxon>Neoteleostei</taxon>
        <taxon>Acanthomorphata</taxon>
        <taxon>Zeiogadaria</taxon>
        <taxon>Gadariae</taxon>
        <taxon>Gadiformes</taxon>
        <taxon>Gadoidei</taxon>
        <taxon>Merlucciidae</taxon>
        <taxon>Merluccius</taxon>
    </lineage>
</organism>
<accession>A0AA47M1Y0</accession>
<evidence type="ECO:0000313" key="1">
    <source>
        <dbReference type="EMBL" id="KAK0132145.1"/>
    </source>
</evidence>
<dbReference type="EMBL" id="JAOPHQ010006287">
    <property type="protein sequence ID" value="KAK0132145.1"/>
    <property type="molecule type" value="Genomic_DNA"/>
</dbReference>
<sequence>MSPIVRETGFTFDQQKELLMLKLENDRFKIKAELEKKVTVERLRQETEQLKLEIEQSKIALIREGKIPAVSETGSSVSDTVSMSISSSQLFLIWSPSSSGVPSISPSNDMSFALSSPTPLDCREVGLKLEIRQIFAYSTEDFQLDIRQIEEN</sequence>